<protein>
    <recommendedName>
        <fullName evidence="1">ESAT-6-like protein</fullName>
    </recommendedName>
</protein>
<dbReference type="NCBIfam" id="TIGR03930">
    <property type="entry name" value="WXG100_ESAT6"/>
    <property type="match status" value="1"/>
</dbReference>
<evidence type="ECO:0000256" key="1">
    <source>
        <dbReference type="RuleBase" id="RU362001"/>
    </source>
</evidence>
<dbReference type="OrthoDB" id="4231069at2"/>
<dbReference type="AlphaFoldDB" id="A0A087VUX3"/>
<dbReference type="InterPro" id="IPR010310">
    <property type="entry name" value="T7SS_ESAT-6-like"/>
</dbReference>
<sequence length="97" mass="10353">MPQFQVDSEEMQSAAGAVSSSIGSIRDAVSGMYTNLGNLQNVWRGGAATQFSTVAEQWRASQQQMEESLEGIQAALAQASSLYADTEDQATRLFASS</sequence>
<reference evidence="2 3" key="1">
    <citation type="journal article" date="2014" name="Appl. Environ. Microbiol.">
        <title>Genomic encyclopedia of type strains of the genus Bifidobacterium.</title>
        <authorList>
            <person name="Milani C."/>
            <person name="Lugli G.A."/>
            <person name="Duranti S."/>
            <person name="Turroni F."/>
            <person name="Bottacini F."/>
            <person name="Mangifesta M."/>
            <person name="Sanchez B."/>
            <person name="Viappiani A."/>
            <person name="Mancabelli L."/>
            <person name="Taminiau B."/>
            <person name="Delcenserie V."/>
            <person name="Barrangou R."/>
            <person name="Margolles A."/>
            <person name="van Sinderen D."/>
            <person name="Ventura M."/>
        </authorList>
    </citation>
    <scope>NUCLEOTIDE SEQUENCE [LARGE SCALE GENOMIC DNA]</scope>
    <source>
        <strain evidence="2 3">LMG 11587</strain>
    </source>
</reference>
<dbReference type="RefSeq" id="WP_033490374.1">
    <property type="nucleotide sequence ID" value="NZ_CP006018.1"/>
</dbReference>
<dbReference type="EMBL" id="CP006018">
    <property type="protein sequence ID" value="AIC92129.1"/>
    <property type="molecule type" value="Genomic_DNA"/>
</dbReference>
<dbReference type="InterPro" id="IPR036689">
    <property type="entry name" value="ESAT-6-like_sf"/>
</dbReference>
<evidence type="ECO:0000313" key="3">
    <source>
        <dbReference type="Proteomes" id="UP000028569"/>
    </source>
</evidence>
<comment type="similarity">
    <text evidence="1">Belongs to the WXG100 family.</text>
</comment>
<dbReference type="Proteomes" id="UP000028569">
    <property type="component" value="Chromosome"/>
</dbReference>
<dbReference type="SUPFAM" id="SSF140453">
    <property type="entry name" value="EsxAB dimer-like"/>
    <property type="match status" value="1"/>
</dbReference>
<evidence type="ECO:0000313" key="2">
    <source>
        <dbReference type="EMBL" id="AIC92129.1"/>
    </source>
</evidence>
<dbReference type="Gene3D" id="1.10.287.1060">
    <property type="entry name" value="ESAT-6-like"/>
    <property type="match status" value="1"/>
</dbReference>
<dbReference type="HOGENOM" id="CLU_151185_6_0_11"/>
<proteinExistence type="inferred from homology"/>
<accession>A0A087VUX3</accession>
<dbReference type="Pfam" id="PF06013">
    <property type="entry name" value="WXG100"/>
    <property type="match status" value="1"/>
</dbReference>
<name>A0A087VUX3_9BIFI</name>
<dbReference type="KEGG" id="bii:BINDI_0861"/>
<organism evidence="2 3">
    <name type="scientific">Bifidobacterium [indicum] DSM 20214 = LMG 11587</name>
    <dbReference type="NCBI Taxonomy" id="1341694"/>
    <lineage>
        <taxon>Bacteria</taxon>
        <taxon>Bacillati</taxon>
        <taxon>Actinomycetota</taxon>
        <taxon>Actinomycetes</taxon>
        <taxon>Bifidobacteriales</taxon>
        <taxon>Bifidobacteriaceae</taxon>
        <taxon>Bifidobacterium</taxon>
    </lineage>
</organism>
<keyword evidence="3" id="KW-1185">Reference proteome</keyword>
<gene>
    <name evidence="2" type="ORF">BINDI_0861</name>
</gene>